<proteinExistence type="predicted"/>
<comment type="caution">
    <text evidence="2">The sequence shown here is derived from an EMBL/GenBank/DDBJ whole genome shotgun (WGS) entry which is preliminary data.</text>
</comment>
<sequence length="146" mass="15590">MYGIEAINAVNGWAMASVGALIVFSGLVILSFVISQLHKFVPLLEKINGEKAAPKDTISTPPPPAPIKPPDIREQASLFQPIIDTLGASFPLSALYTQANKQNIPHPHLTISAFRDAGILAPQGDGIFSWDPHKLIAPPQKPAEPA</sequence>
<gene>
    <name evidence="2" type="ORF">H8E41_13050</name>
</gene>
<evidence type="ECO:0000256" key="1">
    <source>
        <dbReference type="SAM" id="Phobius"/>
    </source>
</evidence>
<dbReference type="AlphaFoldDB" id="A0A8J6NG32"/>
<organism evidence="2 3">
    <name type="scientific">Candidatus Desulfobia pelagia</name>
    <dbReference type="NCBI Taxonomy" id="2841692"/>
    <lineage>
        <taxon>Bacteria</taxon>
        <taxon>Pseudomonadati</taxon>
        <taxon>Thermodesulfobacteriota</taxon>
        <taxon>Desulfobulbia</taxon>
        <taxon>Desulfobulbales</taxon>
        <taxon>Desulfobulbaceae</taxon>
        <taxon>Candidatus Desulfobia</taxon>
    </lineage>
</organism>
<keyword evidence="1" id="KW-0472">Membrane</keyword>
<name>A0A8J6NG32_9BACT</name>
<protein>
    <submittedName>
        <fullName evidence="2">OadG family protein</fullName>
    </submittedName>
</protein>
<evidence type="ECO:0000313" key="3">
    <source>
        <dbReference type="Proteomes" id="UP000614424"/>
    </source>
</evidence>
<dbReference type="GO" id="GO:0005886">
    <property type="term" value="C:plasma membrane"/>
    <property type="evidence" value="ECO:0007669"/>
    <property type="project" value="UniProtKB-SubCell"/>
</dbReference>
<dbReference type="EMBL" id="JACNJZ010000190">
    <property type="protein sequence ID" value="MBC8318825.1"/>
    <property type="molecule type" value="Genomic_DNA"/>
</dbReference>
<dbReference type="Proteomes" id="UP000614424">
    <property type="component" value="Unassembled WGS sequence"/>
</dbReference>
<feature type="transmembrane region" description="Helical" evidence="1">
    <location>
        <begin position="12"/>
        <end position="34"/>
    </location>
</feature>
<keyword evidence="1" id="KW-1133">Transmembrane helix</keyword>
<accession>A0A8J6NG32</accession>
<dbReference type="GO" id="GO:0015081">
    <property type="term" value="F:sodium ion transmembrane transporter activity"/>
    <property type="evidence" value="ECO:0007669"/>
    <property type="project" value="InterPro"/>
</dbReference>
<reference evidence="2 3" key="1">
    <citation type="submission" date="2020-08" db="EMBL/GenBank/DDBJ databases">
        <title>Bridging the membrane lipid divide: bacteria of the FCB group superphylum have the potential to synthesize archaeal ether lipids.</title>
        <authorList>
            <person name="Villanueva L."/>
            <person name="Von Meijenfeldt F.A.B."/>
            <person name="Westbye A.B."/>
            <person name="Yadav S."/>
            <person name="Hopmans E.C."/>
            <person name="Dutilh B.E."/>
            <person name="Sinninghe Damste J.S."/>
        </authorList>
    </citation>
    <scope>NUCLEOTIDE SEQUENCE [LARGE SCALE GENOMIC DNA]</scope>
    <source>
        <strain evidence="2">NIOZ-UU47</strain>
    </source>
</reference>
<evidence type="ECO:0000313" key="2">
    <source>
        <dbReference type="EMBL" id="MBC8318825.1"/>
    </source>
</evidence>
<dbReference type="GO" id="GO:0036376">
    <property type="term" value="P:sodium ion export across plasma membrane"/>
    <property type="evidence" value="ECO:0007669"/>
    <property type="project" value="InterPro"/>
</dbReference>
<keyword evidence="1" id="KW-0812">Transmembrane</keyword>